<protein>
    <recommendedName>
        <fullName evidence="2">Restriction alleviation protein, Lar family</fullName>
    </recommendedName>
</protein>
<dbReference type="EMBL" id="BART01012515">
    <property type="protein sequence ID" value="GAG81944.1"/>
    <property type="molecule type" value="Genomic_DNA"/>
</dbReference>
<evidence type="ECO:0008006" key="2">
    <source>
        <dbReference type="Google" id="ProtNLM"/>
    </source>
</evidence>
<dbReference type="AlphaFoldDB" id="X1AIN8"/>
<sequence length="56" mass="6349">MELKRCPFCGNDATIFKLDSGIDRLIMCKSDECICGDDPKYFKSDDEAIAAWNKRA</sequence>
<name>X1AIN8_9ZZZZ</name>
<proteinExistence type="predicted"/>
<reference evidence="1" key="1">
    <citation type="journal article" date="2014" name="Front. Microbiol.">
        <title>High frequency of phylogenetically diverse reductive dehalogenase-homologous genes in deep subseafloor sedimentary metagenomes.</title>
        <authorList>
            <person name="Kawai M."/>
            <person name="Futagami T."/>
            <person name="Toyoda A."/>
            <person name="Takaki Y."/>
            <person name="Nishi S."/>
            <person name="Hori S."/>
            <person name="Arai W."/>
            <person name="Tsubouchi T."/>
            <person name="Morono Y."/>
            <person name="Uchiyama I."/>
            <person name="Ito T."/>
            <person name="Fujiyama A."/>
            <person name="Inagaki F."/>
            <person name="Takami H."/>
        </authorList>
    </citation>
    <scope>NUCLEOTIDE SEQUENCE</scope>
    <source>
        <strain evidence="1">Expedition CK06-06</strain>
    </source>
</reference>
<organism evidence="1">
    <name type="scientific">marine sediment metagenome</name>
    <dbReference type="NCBI Taxonomy" id="412755"/>
    <lineage>
        <taxon>unclassified sequences</taxon>
        <taxon>metagenomes</taxon>
        <taxon>ecological metagenomes</taxon>
    </lineage>
</organism>
<gene>
    <name evidence="1" type="ORF">S01H4_26082</name>
</gene>
<evidence type="ECO:0000313" key="1">
    <source>
        <dbReference type="EMBL" id="GAG81944.1"/>
    </source>
</evidence>
<dbReference type="Pfam" id="PF14354">
    <property type="entry name" value="Lar_restr_allev"/>
    <property type="match status" value="1"/>
</dbReference>
<accession>X1AIN8</accession>
<comment type="caution">
    <text evidence="1">The sequence shown here is derived from an EMBL/GenBank/DDBJ whole genome shotgun (WGS) entry which is preliminary data.</text>
</comment>